<comment type="caution">
    <text evidence="2">The sequence shown here is derived from an EMBL/GenBank/DDBJ whole genome shotgun (WGS) entry which is preliminary data.</text>
</comment>
<keyword evidence="3" id="KW-1185">Reference proteome</keyword>
<evidence type="ECO:0000313" key="3">
    <source>
        <dbReference type="Proteomes" id="UP000545493"/>
    </source>
</evidence>
<dbReference type="InterPro" id="IPR000182">
    <property type="entry name" value="GNAT_dom"/>
</dbReference>
<dbReference type="RefSeq" id="WP_243852227.1">
    <property type="nucleotide sequence ID" value="NZ_JAAOYM010000001.1"/>
</dbReference>
<dbReference type="EMBL" id="JAAOYM010000001">
    <property type="protein sequence ID" value="NIJ11800.1"/>
    <property type="molecule type" value="Genomic_DNA"/>
</dbReference>
<evidence type="ECO:0000313" key="2">
    <source>
        <dbReference type="EMBL" id="NIJ11800.1"/>
    </source>
</evidence>
<evidence type="ECO:0000259" key="1">
    <source>
        <dbReference type="PROSITE" id="PS51186"/>
    </source>
</evidence>
<dbReference type="Pfam" id="PF00583">
    <property type="entry name" value="Acetyltransf_1"/>
    <property type="match status" value="1"/>
</dbReference>
<organism evidence="2 3">
    <name type="scientific">Saccharomonospora amisosensis</name>
    <dbReference type="NCBI Taxonomy" id="1128677"/>
    <lineage>
        <taxon>Bacteria</taxon>
        <taxon>Bacillati</taxon>
        <taxon>Actinomycetota</taxon>
        <taxon>Actinomycetes</taxon>
        <taxon>Pseudonocardiales</taxon>
        <taxon>Pseudonocardiaceae</taxon>
        <taxon>Saccharomonospora</taxon>
    </lineage>
</organism>
<dbReference type="Gene3D" id="3.40.630.30">
    <property type="match status" value="1"/>
</dbReference>
<dbReference type="GO" id="GO:0016747">
    <property type="term" value="F:acyltransferase activity, transferring groups other than amino-acyl groups"/>
    <property type="evidence" value="ECO:0007669"/>
    <property type="project" value="InterPro"/>
</dbReference>
<gene>
    <name evidence="2" type="ORF">FHU38_002144</name>
</gene>
<dbReference type="Proteomes" id="UP000545493">
    <property type="component" value="Unassembled WGS sequence"/>
</dbReference>
<name>A0A7X5ZQZ3_9PSEU</name>
<dbReference type="PROSITE" id="PS51186">
    <property type="entry name" value="GNAT"/>
    <property type="match status" value="1"/>
</dbReference>
<protein>
    <submittedName>
        <fullName evidence="2">GNAT superfamily N-acetyltransferase</fullName>
    </submittedName>
</protein>
<dbReference type="InterPro" id="IPR016181">
    <property type="entry name" value="Acyl_CoA_acyltransferase"/>
</dbReference>
<keyword evidence="2" id="KW-0808">Transferase</keyword>
<dbReference type="SUPFAM" id="SSF55729">
    <property type="entry name" value="Acyl-CoA N-acyltransferases (Nat)"/>
    <property type="match status" value="1"/>
</dbReference>
<proteinExistence type="predicted"/>
<accession>A0A7X5ZQZ3</accession>
<sequence length="139" mass="14720">MSPRLSATSLHHRFFVGTPAIPAALLRQLARLDHRQQEAVVAVVGTRVVGLAQYASAGSPARADLAVLVVDRWQHLGVGRALVTRLAELATAHGIRTFDAAVLPSNDAAHLGIARLWPGALGTADEDSINYQLPLPPPS</sequence>
<feature type="domain" description="N-acetyltransferase" evidence="1">
    <location>
        <begin position="1"/>
        <end position="136"/>
    </location>
</feature>
<reference evidence="2 3" key="1">
    <citation type="submission" date="2020-03" db="EMBL/GenBank/DDBJ databases">
        <title>Sequencing the genomes of 1000 actinobacteria strains.</title>
        <authorList>
            <person name="Klenk H.-P."/>
        </authorList>
    </citation>
    <scope>NUCLEOTIDE SEQUENCE [LARGE SCALE GENOMIC DNA]</scope>
    <source>
        <strain evidence="2 3">DSM 45685</strain>
    </source>
</reference>
<dbReference type="AlphaFoldDB" id="A0A7X5ZQZ3"/>